<keyword evidence="4 6" id="KW-1133">Transmembrane helix</keyword>
<dbReference type="GO" id="GO:0016020">
    <property type="term" value="C:membrane"/>
    <property type="evidence" value="ECO:0007669"/>
    <property type="project" value="UniProtKB-SubCell"/>
</dbReference>
<name>A0A3Q3BZG4_HAPBU</name>
<dbReference type="STRING" id="8153.ENSHBUP00000009911"/>
<evidence type="ECO:0000256" key="1">
    <source>
        <dbReference type="ARBA" id="ARBA00004141"/>
    </source>
</evidence>
<feature type="transmembrane region" description="Helical" evidence="6">
    <location>
        <begin position="137"/>
        <end position="155"/>
    </location>
</feature>
<dbReference type="GeneTree" id="ENSGT00850000132319"/>
<feature type="transmembrane region" description="Helical" evidence="6">
    <location>
        <begin position="161"/>
        <end position="182"/>
    </location>
</feature>
<keyword evidence="3 6" id="KW-0812">Transmembrane</keyword>
<reference evidence="7" key="2">
    <citation type="submission" date="2025-09" db="UniProtKB">
        <authorList>
            <consortium name="Ensembl"/>
        </authorList>
    </citation>
    <scope>IDENTIFICATION</scope>
</reference>
<dbReference type="OMA" id="PKWMTGK"/>
<evidence type="ECO:0000313" key="7">
    <source>
        <dbReference type="Ensembl" id="ENSHBUP00000009911.1"/>
    </source>
</evidence>
<evidence type="ECO:0000256" key="4">
    <source>
        <dbReference type="ARBA" id="ARBA00022989"/>
    </source>
</evidence>
<dbReference type="GO" id="GO:0007605">
    <property type="term" value="P:sensory perception of sound"/>
    <property type="evidence" value="ECO:0007669"/>
    <property type="project" value="UniProtKB-ARBA"/>
</dbReference>
<evidence type="ECO:0000256" key="5">
    <source>
        <dbReference type="ARBA" id="ARBA00023136"/>
    </source>
</evidence>
<feature type="transmembrane region" description="Helical" evidence="6">
    <location>
        <begin position="12"/>
        <end position="29"/>
    </location>
</feature>
<dbReference type="AlphaFoldDB" id="A0A3Q3BZG4"/>
<dbReference type="Pfam" id="PF25807">
    <property type="entry name" value="Clarin-2"/>
    <property type="match status" value="2"/>
</dbReference>
<comment type="subcellular location">
    <subcellularLocation>
        <location evidence="1">Membrane</location>
        <topology evidence="1">Multi-pass membrane protein</topology>
    </subcellularLocation>
</comment>
<comment type="similarity">
    <text evidence="2">Belongs to the clarin family.</text>
</comment>
<dbReference type="PANTHER" id="PTHR31548:SF5">
    <property type="entry name" value="CLARIN-2"/>
    <property type="match status" value="1"/>
</dbReference>
<proteinExistence type="inferred from homology"/>
<organism evidence="7 8">
    <name type="scientific">Haplochromis burtoni</name>
    <name type="common">Burton's mouthbrooder</name>
    <name type="synonym">Chromis burtoni</name>
    <dbReference type="NCBI Taxonomy" id="8153"/>
    <lineage>
        <taxon>Eukaryota</taxon>
        <taxon>Metazoa</taxon>
        <taxon>Chordata</taxon>
        <taxon>Craniata</taxon>
        <taxon>Vertebrata</taxon>
        <taxon>Euteleostomi</taxon>
        <taxon>Actinopterygii</taxon>
        <taxon>Neopterygii</taxon>
        <taxon>Teleostei</taxon>
        <taxon>Neoteleostei</taxon>
        <taxon>Acanthomorphata</taxon>
        <taxon>Ovalentaria</taxon>
        <taxon>Cichlomorphae</taxon>
        <taxon>Cichliformes</taxon>
        <taxon>Cichlidae</taxon>
        <taxon>African cichlids</taxon>
        <taxon>Pseudocrenilabrinae</taxon>
        <taxon>Haplochromini</taxon>
        <taxon>Haplochromis</taxon>
    </lineage>
</organism>
<evidence type="ECO:0000313" key="8">
    <source>
        <dbReference type="Proteomes" id="UP000264840"/>
    </source>
</evidence>
<accession>A0A3Q3BZG4</accession>
<dbReference type="PANTHER" id="PTHR31548">
    <property type="entry name" value="CLARIN"/>
    <property type="match status" value="1"/>
</dbReference>
<evidence type="ECO:0000256" key="3">
    <source>
        <dbReference type="ARBA" id="ARBA00022692"/>
    </source>
</evidence>
<sequence length="256" mass="28290">MPSLWKRITFSVASALCIGSVVLLVVALSTERWVTGRILCKTGVEIVNASNPELDQFIGSIYYGLFQGGKTKRCGLGDRRSKIYIFPKLVRTLNGGLHMMVILFLLVAVGFALVSLSFCIYNARKVPYQSIKGHKGLYLWNFIAGMSQMMHHFVSCPFPDLPAPLSAALFGALGVLCFLAAVRHHSLTERVANFREHLFVLVVLDDSLDWSFWLGVGSIATHFAVCGVVAMSRIKLPKPEIKKPEEPTVSAVDLLY</sequence>
<reference evidence="7" key="1">
    <citation type="submission" date="2025-08" db="UniProtKB">
        <authorList>
            <consortium name="Ensembl"/>
        </authorList>
    </citation>
    <scope>IDENTIFICATION</scope>
</reference>
<dbReference type="InterPro" id="IPR026748">
    <property type="entry name" value="Clarin"/>
</dbReference>
<keyword evidence="5 6" id="KW-0472">Membrane</keyword>
<feature type="transmembrane region" description="Helical" evidence="6">
    <location>
        <begin position="97"/>
        <end position="121"/>
    </location>
</feature>
<protein>
    <submittedName>
        <fullName evidence="7">Clarin 2</fullName>
    </submittedName>
</protein>
<dbReference type="Proteomes" id="UP000264840">
    <property type="component" value="Unplaced"/>
</dbReference>
<evidence type="ECO:0000256" key="6">
    <source>
        <dbReference type="SAM" id="Phobius"/>
    </source>
</evidence>
<dbReference type="Ensembl" id="ENSHBUT00000016614.1">
    <property type="protein sequence ID" value="ENSHBUP00000009911.1"/>
    <property type="gene ID" value="ENSHBUG00000011426.1"/>
</dbReference>
<keyword evidence="8" id="KW-1185">Reference proteome</keyword>
<evidence type="ECO:0000256" key="2">
    <source>
        <dbReference type="ARBA" id="ARBA00005787"/>
    </source>
</evidence>